<comment type="caution">
    <text evidence="1">The sequence shown here is derived from an EMBL/GenBank/DDBJ whole genome shotgun (WGS) entry which is preliminary data.</text>
</comment>
<organism evidence="1 2">
    <name type="scientific">Sporothrix schenckii 1099-18</name>
    <dbReference type="NCBI Taxonomy" id="1397361"/>
    <lineage>
        <taxon>Eukaryota</taxon>
        <taxon>Fungi</taxon>
        <taxon>Dikarya</taxon>
        <taxon>Ascomycota</taxon>
        <taxon>Pezizomycotina</taxon>
        <taxon>Sordariomycetes</taxon>
        <taxon>Sordariomycetidae</taxon>
        <taxon>Ophiostomatales</taxon>
        <taxon>Ophiostomataceae</taxon>
        <taxon>Sporothrix</taxon>
    </lineage>
</organism>
<name>A0A0F2M9U1_SPOSC</name>
<protein>
    <submittedName>
        <fullName evidence="1">Uncharacterized protein</fullName>
    </submittedName>
</protein>
<dbReference type="VEuPathDB" id="FungiDB:SPSK_02823"/>
<dbReference type="KEGG" id="ssck:SPSK_02823"/>
<evidence type="ECO:0000313" key="2">
    <source>
        <dbReference type="Proteomes" id="UP000033710"/>
    </source>
</evidence>
<sequence>MKLGRGVLNGPLHTTINVAEYSLATSRVEWRLVIEVNKSILGYRRNHPVTKVVAAAPTGSGHQLRAKDVPILTEVLPGHETPHFRADRIMNDEWGSKDHT</sequence>
<reference evidence="1 2" key="1">
    <citation type="journal article" date="2014" name="BMC Genomics">
        <title>Comparative genomics of the major fungal agents of human and animal Sporotrichosis: Sporothrix schenckii and Sporothrix brasiliensis.</title>
        <authorList>
            <person name="Teixeira M.M."/>
            <person name="de Almeida L.G."/>
            <person name="Kubitschek-Barreira P."/>
            <person name="Alves F.L."/>
            <person name="Kioshima E.S."/>
            <person name="Abadio A.K."/>
            <person name="Fernandes L."/>
            <person name="Derengowski L.S."/>
            <person name="Ferreira K.S."/>
            <person name="Souza R.C."/>
            <person name="Ruiz J.C."/>
            <person name="de Andrade N.C."/>
            <person name="Paes H.C."/>
            <person name="Nicola A.M."/>
            <person name="Albuquerque P."/>
            <person name="Gerber A.L."/>
            <person name="Martins V.P."/>
            <person name="Peconick L.D."/>
            <person name="Neto A.V."/>
            <person name="Chaucanez C.B."/>
            <person name="Silva P.A."/>
            <person name="Cunha O.L."/>
            <person name="de Oliveira F.F."/>
            <person name="dos Santos T.C."/>
            <person name="Barros A.L."/>
            <person name="Soares M.A."/>
            <person name="de Oliveira L.M."/>
            <person name="Marini M.M."/>
            <person name="Villalobos-Duno H."/>
            <person name="Cunha M.M."/>
            <person name="de Hoog S."/>
            <person name="da Silveira J.F."/>
            <person name="Henrissat B."/>
            <person name="Nino-Vega G.A."/>
            <person name="Cisalpino P.S."/>
            <person name="Mora-Montes H.M."/>
            <person name="Almeida S.R."/>
            <person name="Stajich J.E."/>
            <person name="Lopes-Bezerra L.M."/>
            <person name="Vasconcelos A.T."/>
            <person name="Felipe M.S."/>
        </authorList>
    </citation>
    <scope>NUCLEOTIDE SEQUENCE [LARGE SCALE GENOMIC DNA]</scope>
    <source>
        <strain evidence="1 2">1099-18</strain>
    </source>
</reference>
<accession>A0A0F2M9U1</accession>
<reference evidence="1 2" key="2">
    <citation type="journal article" date="2015" name="Eukaryot. Cell">
        <title>Asexual propagation of a virulent clone complex in a human and feline outbreak of sporotrichosis.</title>
        <authorList>
            <person name="Teixeira Mde M."/>
            <person name="Rodrigues A.M."/>
            <person name="Tsui C.K."/>
            <person name="de Almeida L.G."/>
            <person name="Van Diepeningen A.D."/>
            <person name="van den Ende B.G."/>
            <person name="Fernandes G.F."/>
            <person name="Kano R."/>
            <person name="Hamelin R.C."/>
            <person name="Lopes-Bezerra L.M."/>
            <person name="Vasconcelos A.T."/>
            <person name="de Hoog S."/>
            <person name="de Camargo Z.P."/>
            <person name="Felipe M.S."/>
        </authorList>
    </citation>
    <scope>NUCLEOTIDE SEQUENCE [LARGE SCALE GENOMIC DNA]</scope>
    <source>
        <strain evidence="1 2">1099-18</strain>
    </source>
</reference>
<proteinExistence type="predicted"/>
<dbReference type="RefSeq" id="XP_016589098.1">
    <property type="nucleotide sequence ID" value="XM_016729686.1"/>
</dbReference>
<dbReference type="EMBL" id="AXCR01000006">
    <property type="protein sequence ID" value="KJR86422.1"/>
    <property type="molecule type" value="Genomic_DNA"/>
</dbReference>
<dbReference type="Proteomes" id="UP000033710">
    <property type="component" value="Unassembled WGS sequence"/>
</dbReference>
<dbReference type="GeneID" id="27664963"/>
<gene>
    <name evidence="1" type="ORF">SPSK_02823</name>
</gene>
<evidence type="ECO:0000313" key="1">
    <source>
        <dbReference type="EMBL" id="KJR86422.1"/>
    </source>
</evidence>
<dbReference type="AlphaFoldDB" id="A0A0F2M9U1"/>